<proteinExistence type="predicted"/>
<dbReference type="EMBL" id="BK015074">
    <property type="protein sequence ID" value="DAD89960.1"/>
    <property type="molecule type" value="Genomic_DNA"/>
</dbReference>
<dbReference type="NCBIfam" id="TIGR01764">
    <property type="entry name" value="excise"/>
    <property type="match status" value="1"/>
</dbReference>
<evidence type="ECO:0000313" key="1">
    <source>
        <dbReference type="EMBL" id="DAD89960.1"/>
    </source>
</evidence>
<organism evidence="1">
    <name type="scientific">Siphoviridae sp. cteNz1</name>
    <dbReference type="NCBI Taxonomy" id="2826404"/>
    <lineage>
        <taxon>Viruses</taxon>
        <taxon>Duplodnaviria</taxon>
        <taxon>Heunggongvirae</taxon>
        <taxon>Uroviricota</taxon>
        <taxon>Caudoviricetes</taxon>
    </lineage>
</organism>
<accession>A0A8S5N6V0</accession>
<sequence length="128" mass="14536">MENIWKGANSNYMTKMELISRYTDLARQRSELFLQSGSGWNADIERREKAILGEMAALEAAIKLPVQEEQAIPEMLTIRKAAERTGLSYDCIRKLCLQKKITFVMVGTKYLVNFGKLVDFLNGQGTNI</sequence>
<name>A0A8S5N6V0_9CAUD</name>
<reference evidence="1" key="1">
    <citation type="journal article" date="2021" name="Proc. Natl. Acad. Sci. U.S.A.">
        <title>A Catalog of Tens of Thousands of Viruses from Human Metagenomes Reveals Hidden Associations with Chronic Diseases.</title>
        <authorList>
            <person name="Tisza M.J."/>
            <person name="Buck C.B."/>
        </authorList>
    </citation>
    <scope>NUCLEOTIDE SEQUENCE</scope>
    <source>
        <strain evidence="1">CteNz1</strain>
    </source>
</reference>
<dbReference type="InterPro" id="IPR010093">
    <property type="entry name" value="SinI_DNA-bd"/>
</dbReference>
<protein>
    <submittedName>
        <fullName evidence="1">DNA binding domain protein</fullName>
    </submittedName>
</protein>
<dbReference type="GO" id="GO:0003677">
    <property type="term" value="F:DNA binding"/>
    <property type="evidence" value="ECO:0007669"/>
    <property type="project" value="InterPro"/>
</dbReference>